<proteinExistence type="predicted"/>
<dbReference type="InterPro" id="IPR003131">
    <property type="entry name" value="T1-type_BTB"/>
</dbReference>
<organism evidence="2 3">
    <name type="scientific">Rhizophlyctis rosea</name>
    <dbReference type="NCBI Taxonomy" id="64517"/>
    <lineage>
        <taxon>Eukaryota</taxon>
        <taxon>Fungi</taxon>
        <taxon>Fungi incertae sedis</taxon>
        <taxon>Chytridiomycota</taxon>
        <taxon>Chytridiomycota incertae sedis</taxon>
        <taxon>Chytridiomycetes</taxon>
        <taxon>Rhizophlyctidales</taxon>
        <taxon>Rhizophlyctidaceae</taxon>
        <taxon>Rhizophlyctis</taxon>
    </lineage>
</organism>
<evidence type="ECO:0000313" key="2">
    <source>
        <dbReference type="EMBL" id="KAJ3051935.1"/>
    </source>
</evidence>
<dbReference type="Pfam" id="PF02214">
    <property type="entry name" value="BTB_2"/>
    <property type="match status" value="1"/>
</dbReference>
<dbReference type="SUPFAM" id="SSF54695">
    <property type="entry name" value="POZ domain"/>
    <property type="match status" value="1"/>
</dbReference>
<dbReference type="Gene3D" id="3.30.710.10">
    <property type="entry name" value="Potassium Channel Kv1.1, Chain A"/>
    <property type="match status" value="1"/>
</dbReference>
<dbReference type="AlphaFoldDB" id="A0AAD5SF99"/>
<sequence>MIKANPSDYPDLIDLDVGENNLAGAIFDDRNPEVFQIVLDYLRTGTIDQHLLSDQRQRRKLLHLLQKEAEYYLLTGLIDLTTASLSRT</sequence>
<gene>
    <name evidence="2" type="ORF">HK097_007062</name>
</gene>
<name>A0AAD5SF99_9FUNG</name>
<reference evidence="2" key="1">
    <citation type="submission" date="2020-05" db="EMBL/GenBank/DDBJ databases">
        <title>Phylogenomic resolution of chytrid fungi.</title>
        <authorList>
            <person name="Stajich J.E."/>
            <person name="Amses K."/>
            <person name="Simmons R."/>
            <person name="Seto K."/>
            <person name="Myers J."/>
            <person name="Bonds A."/>
            <person name="Quandt C.A."/>
            <person name="Barry K."/>
            <person name="Liu P."/>
            <person name="Grigoriev I."/>
            <person name="Longcore J.E."/>
            <person name="James T.Y."/>
        </authorList>
    </citation>
    <scope>NUCLEOTIDE SEQUENCE</scope>
    <source>
        <strain evidence="2">JEL0318</strain>
    </source>
</reference>
<dbReference type="EMBL" id="JADGJD010000343">
    <property type="protein sequence ID" value="KAJ3051935.1"/>
    <property type="molecule type" value="Genomic_DNA"/>
</dbReference>
<evidence type="ECO:0000259" key="1">
    <source>
        <dbReference type="Pfam" id="PF02214"/>
    </source>
</evidence>
<dbReference type="InterPro" id="IPR011333">
    <property type="entry name" value="SKP1/BTB/POZ_sf"/>
</dbReference>
<keyword evidence="3" id="KW-1185">Reference proteome</keyword>
<protein>
    <recommendedName>
        <fullName evidence="1">Potassium channel tetramerisation-type BTB domain-containing protein</fullName>
    </recommendedName>
</protein>
<evidence type="ECO:0000313" key="3">
    <source>
        <dbReference type="Proteomes" id="UP001212841"/>
    </source>
</evidence>
<accession>A0AAD5SF99</accession>
<feature type="domain" description="Potassium channel tetramerisation-type BTB" evidence="1">
    <location>
        <begin position="22"/>
        <end position="77"/>
    </location>
</feature>
<dbReference type="GO" id="GO:0051260">
    <property type="term" value="P:protein homooligomerization"/>
    <property type="evidence" value="ECO:0007669"/>
    <property type="project" value="InterPro"/>
</dbReference>
<dbReference type="Proteomes" id="UP001212841">
    <property type="component" value="Unassembled WGS sequence"/>
</dbReference>
<comment type="caution">
    <text evidence="2">The sequence shown here is derived from an EMBL/GenBank/DDBJ whole genome shotgun (WGS) entry which is preliminary data.</text>
</comment>